<name>A0A060DJS2_9PROT</name>
<reference evidence="3 5" key="2">
    <citation type="submission" date="2019-07" db="EMBL/GenBank/DDBJ databases">
        <title>Genome sequencing of the stress-tolerant strain Azospirillum brasilense Az19.</title>
        <authorList>
            <person name="Maroniche G.A."/>
            <person name="Garcia J.E."/>
            <person name="Pagnussat L."/>
            <person name="Amenta M."/>
            <person name="Creus C.M."/>
        </authorList>
    </citation>
    <scope>NUCLEOTIDE SEQUENCE [LARGE SCALE GENOMIC DNA]</scope>
    <source>
        <strain evidence="3 5">Az19</strain>
    </source>
</reference>
<dbReference type="OrthoDB" id="9781180at2"/>
<dbReference type="KEGG" id="abq:ABAZ39_14550"/>
<sequence>MARDDFQALLTYIRTDQLQPHRPRSGPLESPPPVVTIAREHGTGGEAIAAKLAKSLGVSCFDKEILDAVVATATSDPALMRQLDEKLPGRTGMFLYASLMGLHDPLTEYQRLLTRVVNGIAFRGGVIVGRGAHLLLRGAPRFRVRIVGSDEVCAARLAGGDPAKVADALHEVQRVNAARAKYFKEFFKVSNGDPLQYDLIVNTDRFTDLDAVVDVILHAHRVHGGQNHGGHAEAQPPSSIHQDSTSGP</sequence>
<accession>A0A5B0KVD8</accession>
<dbReference type="InterPro" id="IPR027417">
    <property type="entry name" value="P-loop_NTPase"/>
</dbReference>
<evidence type="ECO:0000313" key="4">
    <source>
        <dbReference type="Proteomes" id="UP000027186"/>
    </source>
</evidence>
<evidence type="ECO:0000313" key="5">
    <source>
        <dbReference type="Proteomes" id="UP000325333"/>
    </source>
</evidence>
<protein>
    <recommendedName>
        <fullName evidence="6">Cytidylate kinase-like family protein</fullName>
    </recommendedName>
</protein>
<gene>
    <name evidence="2" type="ORF">ABAZ39_14550</name>
    <name evidence="3" type="ORF">FH063_005424</name>
</gene>
<evidence type="ECO:0000313" key="3">
    <source>
        <dbReference type="EMBL" id="KAA1055653.1"/>
    </source>
</evidence>
<accession>A0A060DJS2</accession>
<dbReference type="EMBL" id="CP007793">
    <property type="protein sequence ID" value="AIB13182.1"/>
    <property type="molecule type" value="Genomic_DNA"/>
</dbReference>
<dbReference type="Proteomes" id="UP000325333">
    <property type="component" value="Unassembled WGS sequence"/>
</dbReference>
<dbReference type="Gene3D" id="3.40.50.300">
    <property type="entry name" value="P-loop containing nucleotide triphosphate hydrolases"/>
    <property type="match status" value="1"/>
</dbReference>
<evidence type="ECO:0000313" key="2">
    <source>
        <dbReference type="EMBL" id="AIB13182.1"/>
    </source>
</evidence>
<evidence type="ECO:0000256" key="1">
    <source>
        <dbReference type="SAM" id="MobiDB-lite"/>
    </source>
</evidence>
<feature type="region of interest" description="Disordered" evidence="1">
    <location>
        <begin position="224"/>
        <end position="248"/>
    </location>
</feature>
<feature type="compositionally biased region" description="Polar residues" evidence="1">
    <location>
        <begin position="236"/>
        <end position="248"/>
    </location>
</feature>
<dbReference type="EMBL" id="VEWN01000006">
    <property type="protein sequence ID" value="KAA1055653.1"/>
    <property type="molecule type" value="Genomic_DNA"/>
</dbReference>
<dbReference type="AlphaFoldDB" id="A0A060DJS2"/>
<proteinExistence type="predicted"/>
<organism evidence="2 4">
    <name type="scientific">Azospirillum argentinense</name>
    <dbReference type="NCBI Taxonomy" id="2970906"/>
    <lineage>
        <taxon>Bacteria</taxon>
        <taxon>Pseudomonadati</taxon>
        <taxon>Pseudomonadota</taxon>
        <taxon>Alphaproteobacteria</taxon>
        <taxon>Rhodospirillales</taxon>
        <taxon>Azospirillaceae</taxon>
        <taxon>Azospirillum</taxon>
    </lineage>
</organism>
<reference evidence="2 4" key="1">
    <citation type="journal article" date="2014" name="Genome Announc.">
        <title>Complete Genome Sequence of the Model Rhizosphere Strain Azospirillum brasilense Az39, Successfully Applied in Agriculture.</title>
        <authorList>
            <person name="Rivera D."/>
            <person name="Revale S."/>
            <person name="Molina R."/>
            <person name="Gualpa J."/>
            <person name="Puente M."/>
            <person name="Maroniche G."/>
            <person name="Paris G."/>
            <person name="Baker D."/>
            <person name="Clavijo B."/>
            <person name="McLay K."/>
            <person name="Spaepen S."/>
            <person name="Perticari A."/>
            <person name="Vazquez M."/>
            <person name="Wisniewski-Dye F."/>
            <person name="Watkins C."/>
            <person name="Martinez-Abarca F."/>
            <person name="Vanderleyden J."/>
            <person name="Cassan F."/>
        </authorList>
    </citation>
    <scope>NUCLEOTIDE SEQUENCE [LARGE SCALE GENOMIC DNA]</scope>
    <source>
        <strain evidence="2 4">Az39</strain>
    </source>
</reference>
<evidence type="ECO:0008006" key="6">
    <source>
        <dbReference type="Google" id="ProtNLM"/>
    </source>
</evidence>
<dbReference type="Pfam" id="PF13189">
    <property type="entry name" value="Cytidylate_kin2"/>
    <property type="match status" value="1"/>
</dbReference>
<dbReference type="RefSeq" id="WP_038530356.1">
    <property type="nucleotide sequence ID" value="NZ_CP007793.1"/>
</dbReference>
<dbReference type="Proteomes" id="UP000027186">
    <property type="component" value="Chromosome"/>
</dbReference>